<evidence type="ECO:0000256" key="6">
    <source>
        <dbReference type="ARBA" id="ARBA00049117"/>
    </source>
</evidence>
<keyword evidence="3" id="KW-0143">Chaperone</keyword>
<dbReference type="RefSeq" id="WP_394007327.1">
    <property type="nucleotide sequence ID" value="NZ_JBAFUR010000006.1"/>
</dbReference>
<evidence type="ECO:0000256" key="2">
    <source>
        <dbReference type="ARBA" id="ARBA00022801"/>
    </source>
</evidence>
<dbReference type="InterPro" id="IPR003495">
    <property type="entry name" value="CobW/HypB/UreG_nucleotide-bd"/>
</dbReference>
<dbReference type="CDD" id="cd03112">
    <property type="entry name" value="CobW-like"/>
    <property type="match status" value="1"/>
</dbReference>
<keyword evidence="9" id="KW-1185">Reference proteome</keyword>
<dbReference type="InterPro" id="IPR011629">
    <property type="entry name" value="CobW-like_C"/>
</dbReference>
<comment type="caution">
    <text evidence="8">The sequence shown here is derived from an EMBL/GenBank/DDBJ whole genome shotgun (WGS) entry which is preliminary data.</text>
</comment>
<dbReference type="InterPro" id="IPR036627">
    <property type="entry name" value="CobW-likC_sf"/>
</dbReference>
<dbReference type="SUPFAM" id="SSF52540">
    <property type="entry name" value="P-loop containing nucleoside triphosphate hydrolases"/>
    <property type="match status" value="1"/>
</dbReference>
<dbReference type="Gene3D" id="3.40.50.300">
    <property type="entry name" value="P-loop containing nucleotide triphosphate hydrolases"/>
    <property type="match status" value="1"/>
</dbReference>
<dbReference type="InterPro" id="IPR047920">
    <property type="entry name" value="ZigA-like"/>
</dbReference>
<evidence type="ECO:0000256" key="1">
    <source>
        <dbReference type="ARBA" id="ARBA00022741"/>
    </source>
</evidence>
<dbReference type="Pfam" id="PF07683">
    <property type="entry name" value="CobW_C"/>
    <property type="match status" value="1"/>
</dbReference>
<keyword evidence="1" id="KW-0547">Nucleotide-binding</keyword>
<comment type="similarity">
    <text evidence="4">Belongs to the SIMIBI class G3E GTPase family. ZNG1 subfamily.</text>
</comment>
<dbReference type="InterPro" id="IPR027417">
    <property type="entry name" value="P-loop_NTPase"/>
</dbReference>
<dbReference type="NCBIfam" id="NF038288">
    <property type="entry name" value="chaper_GTP_ZigA"/>
    <property type="match status" value="1"/>
</dbReference>
<dbReference type="SMART" id="SM00833">
    <property type="entry name" value="CobW_C"/>
    <property type="match status" value="1"/>
</dbReference>
<dbReference type="PANTHER" id="PTHR43603:SF1">
    <property type="entry name" value="ZINC-REGULATED GTPASE METALLOPROTEIN ACTIVATOR 1"/>
    <property type="match status" value="1"/>
</dbReference>
<dbReference type="Gene3D" id="3.30.1220.10">
    <property type="entry name" value="CobW-like, C-terminal domain"/>
    <property type="match status" value="1"/>
</dbReference>
<accession>A0ABW6ZKV1</accession>
<dbReference type="Proteomes" id="UP001604043">
    <property type="component" value="Unassembled WGS sequence"/>
</dbReference>
<evidence type="ECO:0000313" key="9">
    <source>
        <dbReference type="Proteomes" id="UP001604043"/>
    </source>
</evidence>
<organism evidence="8 9">
    <name type="scientific">Xanthobacter aminoxidans</name>
    <dbReference type="NCBI Taxonomy" id="186280"/>
    <lineage>
        <taxon>Bacteria</taxon>
        <taxon>Pseudomonadati</taxon>
        <taxon>Pseudomonadota</taxon>
        <taxon>Alphaproteobacteria</taxon>
        <taxon>Hyphomicrobiales</taxon>
        <taxon>Xanthobacteraceae</taxon>
        <taxon>Xanthobacter</taxon>
    </lineage>
</organism>
<name>A0ABW6ZKV1_9HYPH</name>
<evidence type="ECO:0000256" key="3">
    <source>
        <dbReference type="ARBA" id="ARBA00023186"/>
    </source>
</evidence>
<protein>
    <submittedName>
        <fullName evidence="8">Zinc metallochaperone GTPase ZigA</fullName>
    </submittedName>
</protein>
<dbReference type="Pfam" id="PF02492">
    <property type="entry name" value="cobW"/>
    <property type="match status" value="1"/>
</dbReference>
<dbReference type="EMBL" id="JBAFUR010000006">
    <property type="protein sequence ID" value="MFG1254463.1"/>
    <property type="molecule type" value="Genomic_DNA"/>
</dbReference>
<evidence type="ECO:0000256" key="4">
    <source>
        <dbReference type="ARBA" id="ARBA00034320"/>
    </source>
</evidence>
<evidence type="ECO:0000256" key="5">
    <source>
        <dbReference type="ARBA" id="ARBA00045658"/>
    </source>
</evidence>
<reference evidence="8 9" key="1">
    <citation type="submission" date="2024-02" db="EMBL/GenBank/DDBJ databases">
        <title>Expansion and revision of Xanthobacter and proposal of Roseixanthobacter gen. nov.</title>
        <authorList>
            <person name="Soltysiak M.P.M."/>
            <person name="Jalihal A."/>
            <person name="Ory A."/>
            <person name="Chrisophersen C."/>
            <person name="Lee A.D."/>
            <person name="Boulton J."/>
            <person name="Springer M."/>
        </authorList>
    </citation>
    <scope>NUCLEOTIDE SEQUENCE [LARGE SCALE GENOMIC DNA]</scope>
    <source>
        <strain evidence="8 9">CB5</strain>
    </source>
</reference>
<feature type="domain" description="CobW C-terminal" evidence="7">
    <location>
        <begin position="271"/>
        <end position="386"/>
    </location>
</feature>
<comment type="function">
    <text evidence="5">Zinc chaperone that directly transfers zinc cofactor to target proteins, thereby activating them. Zinc is transferred from the CXCC motif in the GTPase domain to the zinc binding site in target proteins in a process requiring GTP hydrolysis.</text>
</comment>
<comment type="catalytic activity">
    <reaction evidence="6">
        <text>GTP + H2O = GDP + phosphate + H(+)</text>
        <dbReference type="Rhea" id="RHEA:19669"/>
        <dbReference type="ChEBI" id="CHEBI:15377"/>
        <dbReference type="ChEBI" id="CHEBI:15378"/>
        <dbReference type="ChEBI" id="CHEBI:37565"/>
        <dbReference type="ChEBI" id="CHEBI:43474"/>
        <dbReference type="ChEBI" id="CHEBI:58189"/>
    </reaction>
    <physiologicalReaction direction="left-to-right" evidence="6">
        <dbReference type="Rhea" id="RHEA:19670"/>
    </physiologicalReaction>
</comment>
<evidence type="ECO:0000259" key="7">
    <source>
        <dbReference type="SMART" id="SM00833"/>
    </source>
</evidence>
<gene>
    <name evidence="8" type="primary">zigA</name>
    <name evidence="8" type="ORF">V5F30_19775</name>
</gene>
<proteinExistence type="inferred from homology"/>
<dbReference type="PANTHER" id="PTHR43603">
    <property type="entry name" value="COBW DOMAIN-CONTAINING PROTEIN DDB_G0274527"/>
    <property type="match status" value="1"/>
</dbReference>
<sequence length="415" mass="46433">MIPIRRDVTDARTDARLPTTVLSGFLGAGKTTLLNHILANREGLRVAVIVNDMSEVNIDAELVRSGGANLSHTEEKLVEMTNGCICCTLRDDLLTEVRRLAQDGRFDYLLIESTGIAEPLPVAATFDFRDEDGQSLSDVARLDTMVTVVDAANLLKDFGSRDFLRDRGEVAGEEDQRTLVDLLTDQIEFADVIILNKVSSIDEERLKIVRGVVKSLNPDARLIETDQSRVPLAEVLGTGRFDFEKASTHPVWFKELNGFKDHVPETQEYGVSSFVYRARRPFHPERFQAFLARTWPGLVRAKGLFWLATRPKRVGEMSLAGSICQTGTAGRWWASVPKEHWPTQPDWRSWLRSHWVPGYGDRRQELVFIGMGLDEGAMRAALDACLVGPADPKRFDASAFKNLPDPFPNWEAVPA</sequence>
<keyword evidence="2" id="KW-0378">Hydrolase</keyword>
<evidence type="ECO:0000313" key="8">
    <source>
        <dbReference type="EMBL" id="MFG1254463.1"/>
    </source>
</evidence>
<dbReference type="InterPro" id="IPR051927">
    <property type="entry name" value="Zn_Chap_cDPG_Synth"/>
</dbReference>